<proteinExistence type="predicted"/>
<reference evidence="2" key="2">
    <citation type="submission" date="2022-11" db="EMBL/GenBank/DDBJ databases">
        <title>Corynebacterium sp. isolated from Penguins.</title>
        <authorList>
            <person name="Sedlar K."/>
            <person name="Svec P."/>
        </authorList>
    </citation>
    <scope>NUCLEOTIDE SEQUENCE</scope>
    <source>
        <strain evidence="2">P5875</strain>
    </source>
</reference>
<dbReference type="EMBL" id="JAPMKX010000004">
    <property type="protein sequence ID" value="MCX7538679.1"/>
    <property type="molecule type" value="Genomic_DNA"/>
</dbReference>
<dbReference type="Proteomes" id="UP000650005">
    <property type="component" value="Unassembled WGS sequence"/>
</dbReference>
<dbReference type="Proteomes" id="UP001070238">
    <property type="component" value="Unassembled WGS sequence"/>
</dbReference>
<reference evidence="1" key="1">
    <citation type="submission" date="2021-01" db="EMBL/GenBank/DDBJ databases">
        <title>Characterization of Corynebacterium spp. from penguins.</title>
        <authorList>
            <person name="Svec P."/>
        </authorList>
    </citation>
    <scope>NUCLEOTIDE SEQUENCE</scope>
    <source>
        <strain evidence="1">CCM 8835</strain>
    </source>
</reference>
<accession>A0A9Q4CD36</accession>
<evidence type="ECO:0000313" key="4">
    <source>
        <dbReference type="Proteomes" id="UP001070238"/>
    </source>
</evidence>
<name>A0A9Q4CD36_9CORY</name>
<evidence type="ECO:0000313" key="2">
    <source>
        <dbReference type="EMBL" id="MCX7538679.1"/>
    </source>
</evidence>
<sequence>MDINTLMAQVADFFSHGIGRIIGDVLRAVYNFLYPANADAARLPETADAA</sequence>
<organism evidence="2 4">
    <name type="scientific">Corynebacterium antarcticum</name>
    <dbReference type="NCBI Taxonomy" id="2800405"/>
    <lineage>
        <taxon>Bacteria</taxon>
        <taxon>Bacillati</taxon>
        <taxon>Actinomycetota</taxon>
        <taxon>Actinomycetes</taxon>
        <taxon>Mycobacteriales</taxon>
        <taxon>Corynebacteriaceae</taxon>
        <taxon>Corynebacterium</taxon>
    </lineage>
</organism>
<dbReference type="EMBL" id="JAENIP010000007">
    <property type="protein sequence ID" value="MBK1843191.1"/>
    <property type="molecule type" value="Genomic_DNA"/>
</dbReference>
<evidence type="ECO:0000313" key="3">
    <source>
        <dbReference type="Proteomes" id="UP000650005"/>
    </source>
</evidence>
<dbReference type="AlphaFoldDB" id="A0A9Q4CD36"/>
<gene>
    <name evidence="1" type="ORF">JIM95_01185</name>
    <name evidence="2" type="ORF">OS123_09045</name>
</gene>
<keyword evidence="3" id="KW-1185">Reference proteome</keyword>
<dbReference type="RefSeq" id="WP_200256159.1">
    <property type="nucleotide sequence ID" value="NZ_JAENIP020000004.1"/>
</dbReference>
<evidence type="ECO:0000313" key="1">
    <source>
        <dbReference type="EMBL" id="MBK1843191.1"/>
    </source>
</evidence>
<comment type="caution">
    <text evidence="2">The sequence shown here is derived from an EMBL/GenBank/DDBJ whole genome shotgun (WGS) entry which is preliminary data.</text>
</comment>
<protein>
    <submittedName>
        <fullName evidence="2">Uncharacterized protein</fullName>
    </submittedName>
</protein>